<evidence type="ECO:0000256" key="5">
    <source>
        <dbReference type="ARBA" id="ARBA00022989"/>
    </source>
</evidence>
<dbReference type="RefSeq" id="WP_013602947.1">
    <property type="nucleotide sequence ID" value="NZ_RBNH01000015.1"/>
</dbReference>
<dbReference type="PANTHER" id="PTHR33452">
    <property type="entry name" value="OXIDOREDUCTASE CATD-RELATED"/>
    <property type="match status" value="1"/>
</dbReference>
<feature type="transmembrane region" description="Helical" evidence="7">
    <location>
        <begin position="57"/>
        <end position="78"/>
    </location>
</feature>
<evidence type="ECO:0000256" key="6">
    <source>
        <dbReference type="ARBA" id="ARBA00023136"/>
    </source>
</evidence>
<organism evidence="8 9">
    <name type="scientific">Pseudarthrobacter phenanthrenivorans</name>
    <name type="common">Arthrobacter phenanthrenivorans</name>
    <dbReference type="NCBI Taxonomy" id="361575"/>
    <lineage>
        <taxon>Bacteria</taxon>
        <taxon>Bacillati</taxon>
        <taxon>Actinomycetota</taxon>
        <taxon>Actinomycetes</taxon>
        <taxon>Micrococcales</taxon>
        <taxon>Micrococcaceae</taxon>
        <taxon>Pseudarthrobacter</taxon>
    </lineage>
</organism>
<evidence type="ECO:0000256" key="1">
    <source>
        <dbReference type="ARBA" id="ARBA00004651"/>
    </source>
</evidence>
<evidence type="ECO:0000256" key="3">
    <source>
        <dbReference type="ARBA" id="ARBA00022475"/>
    </source>
</evidence>
<keyword evidence="4 7" id="KW-0812">Transmembrane</keyword>
<comment type="similarity">
    <text evidence="2">Belongs to the DoxX family.</text>
</comment>
<comment type="caution">
    <text evidence="8">The sequence shown here is derived from an EMBL/GenBank/DDBJ whole genome shotgun (WGS) entry which is preliminary data.</text>
</comment>
<proteinExistence type="inferred from homology"/>
<dbReference type="PANTHER" id="PTHR33452:SF1">
    <property type="entry name" value="INNER MEMBRANE PROTEIN YPHA-RELATED"/>
    <property type="match status" value="1"/>
</dbReference>
<sequence>MTSTIQPAGTQSNIARAVLRLVVGVIFFAHGWQKIFDYTIPGTQASFAQMGVPAAQMVAPVIGFLELLGGAAIIVGVLVRPVAILLALDMLGALFLVHAPAGIFADKGGYELVLVLAAGSAALAIVGAGRFSIDALVFGRSDNRTLAALA</sequence>
<dbReference type="OMA" id="EFAGFWA"/>
<keyword evidence="5 7" id="KW-1133">Transmembrane helix</keyword>
<accession>A0A3B0FQF9</accession>
<evidence type="ECO:0000256" key="2">
    <source>
        <dbReference type="ARBA" id="ARBA00006679"/>
    </source>
</evidence>
<protein>
    <submittedName>
        <fullName evidence="8">DoxX family protein</fullName>
    </submittedName>
</protein>
<dbReference type="AlphaFoldDB" id="A0A3B0FQF9"/>
<reference evidence="8 9" key="1">
    <citation type="submission" date="2018-10" db="EMBL/GenBank/DDBJ databases">
        <title>Genome-guide identification and characterization of bacteria that degrade polycyclic aromatic hydrocarbons and resist hexavalent chromium simultaneously.</title>
        <authorList>
            <person name="Feng H."/>
        </authorList>
    </citation>
    <scope>NUCLEOTIDE SEQUENCE [LARGE SCALE GENOMIC DNA]</scope>
    <source>
        <strain evidence="8 9">J015</strain>
    </source>
</reference>
<dbReference type="Proteomes" id="UP000273159">
    <property type="component" value="Unassembled WGS sequence"/>
</dbReference>
<feature type="transmembrane region" description="Helical" evidence="7">
    <location>
        <begin position="84"/>
        <end position="105"/>
    </location>
</feature>
<keyword evidence="6 7" id="KW-0472">Membrane</keyword>
<dbReference type="InterPro" id="IPR051907">
    <property type="entry name" value="DoxX-like_oxidoreductase"/>
</dbReference>
<dbReference type="InterPro" id="IPR032808">
    <property type="entry name" value="DoxX"/>
</dbReference>
<keyword evidence="3" id="KW-1003">Cell membrane</keyword>
<comment type="subcellular location">
    <subcellularLocation>
        <location evidence="1">Cell membrane</location>
        <topology evidence="1">Multi-pass membrane protein</topology>
    </subcellularLocation>
</comment>
<dbReference type="Pfam" id="PF07681">
    <property type="entry name" value="DoxX"/>
    <property type="match status" value="1"/>
</dbReference>
<feature type="transmembrane region" description="Helical" evidence="7">
    <location>
        <begin position="112"/>
        <end position="133"/>
    </location>
</feature>
<evidence type="ECO:0000256" key="4">
    <source>
        <dbReference type="ARBA" id="ARBA00022692"/>
    </source>
</evidence>
<gene>
    <name evidence="8" type="ORF">D7Z96_15495</name>
</gene>
<dbReference type="EMBL" id="RBNH01000015">
    <property type="protein sequence ID" value="RKO21858.1"/>
    <property type="molecule type" value="Genomic_DNA"/>
</dbReference>
<evidence type="ECO:0000313" key="9">
    <source>
        <dbReference type="Proteomes" id="UP000273159"/>
    </source>
</evidence>
<evidence type="ECO:0000256" key="7">
    <source>
        <dbReference type="SAM" id="Phobius"/>
    </source>
</evidence>
<reference evidence="9" key="2">
    <citation type="submission" date="2018-10" db="EMBL/GenBank/DDBJ databases">
        <authorList>
            <person name="Wang Y."/>
            <person name="Wang J."/>
            <person name="Yang X."/>
            <person name="Wang Z."/>
            <person name="Huang Y."/>
        </authorList>
    </citation>
    <scope>NUCLEOTIDE SEQUENCE [LARGE SCALE GENOMIC DNA]</scope>
    <source>
        <strain evidence="9">J015</strain>
    </source>
</reference>
<name>A0A3B0FQF9_PSEPS</name>
<evidence type="ECO:0000313" key="8">
    <source>
        <dbReference type="EMBL" id="RKO21858.1"/>
    </source>
</evidence>
<feature type="transmembrane region" description="Helical" evidence="7">
    <location>
        <begin position="17"/>
        <end position="36"/>
    </location>
</feature>
<dbReference type="GO" id="GO:0005886">
    <property type="term" value="C:plasma membrane"/>
    <property type="evidence" value="ECO:0007669"/>
    <property type="project" value="UniProtKB-SubCell"/>
</dbReference>